<dbReference type="EMBL" id="JAQHRD010000001">
    <property type="protein sequence ID" value="KAJ6447137.1"/>
    <property type="molecule type" value="Genomic_DNA"/>
</dbReference>
<organism evidence="2 3">
    <name type="scientific">Purpureocillium lavendulum</name>
    <dbReference type="NCBI Taxonomy" id="1247861"/>
    <lineage>
        <taxon>Eukaryota</taxon>
        <taxon>Fungi</taxon>
        <taxon>Dikarya</taxon>
        <taxon>Ascomycota</taxon>
        <taxon>Pezizomycotina</taxon>
        <taxon>Sordariomycetes</taxon>
        <taxon>Hypocreomycetidae</taxon>
        <taxon>Hypocreales</taxon>
        <taxon>Ophiocordycipitaceae</taxon>
        <taxon>Purpureocillium</taxon>
    </lineage>
</organism>
<proteinExistence type="predicted"/>
<evidence type="ECO:0000256" key="1">
    <source>
        <dbReference type="SAM" id="MobiDB-lite"/>
    </source>
</evidence>
<protein>
    <submittedName>
        <fullName evidence="2">Uncharacterized protein</fullName>
    </submittedName>
</protein>
<evidence type="ECO:0000313" key="2">
    <source>
        <dbReference type="EMBL" id="KAJ6447137.1"/>
    </source>
</evidence>
<feature type="region of interest" description="Disordered" evidence="1">
    <location>
        <begin position="212"/>
        <end position="237"/>
    </location>
</feature>
<accession>A0AB34G8Q0</accession>
<reference evidence="2" key="1">
    <citation type="submission" date="2023-01" db="EMBL/GenBank/DDBJ databases">
        <title>The growth and conidiation of Purpureocillium lavendulum are regulated by nitrogen source and histone H3K14 acetylation.</title>
        <authorList>
            <person name="Tang P."/>
            <person name="Han J."/>
            <person name="Zhang C."/>
            <person name="Tang P."/>
            <person name="Qi F."/>
            <person name="Zhang K."/>
            <person name="Liang L."/>
        </authorList>
    </citation>
    <scope>NUCLEOTIDE SEQUENCE</scope>
    <source>
        <strain evidence="2">YMF1.00683</strain>
    </source>
</reference>
<gene>
    <name evidence="2" type="ORF">O9K51_01912</name>
</gene>
<comment type="caution">
    <text evidence="2">The sequence shown here is derived from an EMBL/GenBank/DDBJ whole genome shotgun (WGS) entry which is preliminary data.</text>
</comment>
<dbReference type="AlphaFoldDB" id="A0AB34G8Q0"/>
<evidence type="ECO:0000313" key="3">
    <source>
        <dbReference type="Proteomes" id="UP001163105"/>
    </source>
</evidence>
<dbReference type="Proteomes" id="UP001163105">
    <property type="component" value="Unassembled WGS sequence"/>
</dbReference>
<keyword evidence="3" id="KW-1185">Reference proteome</keyword>
<name>A0AB34G8Q0_9HYPO</name>
<sequence>MASTLRPSDVSGELAVSDTSTLERLENCAGYRDLRDKNDPSLRIRDFFPVTLDATVYDWFDVSCRYTELNRQFPGTLMMFNTPTTIYIGMLGAEAVYTASLIQILEAKGFRIKTERIHRVGAAGGQHKRDLFDKRYVFQRGYPRDLVGTKLISKSFKTTEDDKLAVFVGLNYADLAKTDKLVQASKTLLSQGKCSDLIFLKLPPQVLNNLKTRPDGSEYSSRADGASGGPSCSFVDS</sequence>